<name>A0AAN9FW95_CROPI</name>
<comment type="caution">
    <text evidence="1">The sequence shown here is derived from an EMBL/GenBank/DDBJ whole genome shotgun (WGS) entry which is preliminary data.</text>
</comment>
<proteinExistence type="predicted"/>
<protein>
    <recommendedName>
        <fullName evidence="3">Reverse transcriptase zinc-binding domain-containing protein</fullName>
    </recommendedName>
</protein>
<organism evidence="1 2">
    <name type="scientific">Crotalaria pallida</name>
    <name type="common">Smooth rattlebox</name>
    <name type="synonym">Crotalaria striata</name>
    <dbReference type="NCBI Taxonomy" id="3830"/>
    <lineage>
        <taxon>Eukaryota</taxon>
        <taxon>Viridiplantae</taxon>
        <taxon>Streptophyta</taxon>
        <taxon>Embryophyta</taxon>
        <taxon>Tracheophyta</taxon>
        <taxon>Spermatophyta</taxon>
        <taxon>Magnoliopsida</taxon>
        <taxon>eudicotyledons</taxon>
        <taxon>Gunneridae</taxon>
        <taxon>Pentapetalae</taxon>
        <taxon>rosids</taxon>
        <taxon>fabids</taxon>
        <taxon>Fabales</taxon>
        <taxon>Fabaceae</taxon>
        <taxon>Papilionoideae</taxon>
        <taxon>50 kb inversion clade</taxon>
        <taxon>genistoids sensu lato</taxon>
        <taxon>core genistoids</taxon>
        <taxon>Crotalarieae</taxon>
        <taxon>Crotalaria</taxon>
    </lineage>
</organism>
<gene>
    <name evidence="1" type="ORF">RIF29_10712</name>
</gene>
<reference evidence="1 2" key="1">
    <citation type="submission" date="2024-01" db="EMBL/GenBank/DDBJ databases">
        <title>The genomes of 5 underutilized Papilionoideae crops provide insights into root nodulation and disease resistanc.</title>
        <authorList>
            <person name="Yuan L."/>
        </authorList>
    </citation>
    <scope>NUCLEOTIDE SEQUENCE [LARGE SCALE GENOMIC DNA]</scope>
    <source>
        <strain evidence="1">ZHUSHIDOU_FW_LH</strain>
        <tissue evidence="1">Leaf</tissue>
    </source>
</reference>
<sequence length="108" mass="12266">MIDVLDHQGQWNMNILGSILPNDVCLRILSLHPPSVDNKQDCIVWMASKDGWLTVKSSHKILSPGPHHDNFRLFNAIWNWCGMQQVRTFLWKLSSNALVTNAEPSEGT</sequence>
<evidence type="ECO:0000313" key="1">
    <source>
        <dbReference type="EMBL" id="KAK7282139.1"/>
    </source>
</evidence>
<dbReference type="AlphaFoldDB" id="A0AAN9FW95"/>
<evidence type="ECO:0008006" key="3">
    <source>
        <dbReference type="Google" id="ProtNLM"/>
    </source>
</evidence>
<accession>A0AAN9FW95</accession>
<keyword evidence="2" id="KW-1185">Reference proteome</keyword>
<evidence type="ECO:0000313" key="2">
    <source>
        <dbReference type="Proteomes" id="UP001372338"/>
    </source>
</evidence>
<dbReference type="Proteomes" id="UP001372338">
    <property type="component" value="Unassembled WGS sequence"/>
</dbReference>
<dbReference type="EMBL" id="JAYWIO010000002">
    <property type="protein sequence ID" value="KAK7282139.1"/>
    <property type="molecule type" value="Genomic_DNA"/>
</dbReference>